<evidence type="ECO:0000313" key="2">
    <source>
        <dbReference type="EMBL" id="SFI04622.1"/>
    </source>
</evidence>
<feature type="domain" description="CinA C-terminal" evidence="1">
    <location>
        <begin position="32"/>
        <end position="178"/>
    </location>
</feature>
<dbReference type="Proteomes" id="UP000198670">
    <property type="component" value="Unassembled WGS sequence"/>
</dbReference>
<keyword evidence="3" id="KW-1185">Reference proteome</keyword>
<dbReference type="AlphaFoldDB" id="A0A1I3F093"/>
<organism evidence="2 3">
    <name type="scientific">Parapedobacter indicus</name>
    <dbReference type="NCBI Taxonomy" id="1477437"/>
    <lineage>
        <taxon>Bacteria</taxon>
        <taxon>Pseudomonadati</taxon>
        <taxon>Bacteroidota</taxon>
        <taxon>Sphingobacteriia</taxon>
        <taxon>Sphingobacteriales</taxon>
        <taxon>Sphingobacteriaceae</taxon>
        <taxon>Parapedobacter</taxon>
    </lineage>
</organism>
<dbReference type="NCBIfam" id="TIGR00199">
    <property type="entry name" value="PncC_domain"/>
    <property type="match status" value="1"/>
</dbReference>
<dbReference type="RefSeq" id="WP_245893071.1">
    <property type="nucleotide sequence ID" value="NZ_FOQO01000002.1"/>
</dbReference>
<accession>A0A1I3F093</accession>
<protein>
    <submittedName>
        <fullName evidence="2">Competence/damage-inducible protein cinA</fullName>
    </submittedName>
</protein>
<evidence type="ECO:0000259" key="1">
    <source>
        <dbReference type="Pfam" id="PF02464"/>
    </source>
</evidence>
<proteinExistence type="predicted"/>
<dbReference type="InterPro" id="IPR036653">
    <property type="entry name" value="CinA-like_C"/>
</dbReference>
<dbReference type="SUPFAM" id="SSF142433">
    <property type="entry name" value="CinA-like"/>
    <property type="match status" value="1"/>
</dbReference>
<dbReference type="InterPro" id="IPR008136">
    <property type="entry name" value="CinA_C"/>
</dbReference>
<dbReference type="EMBL" id="FOQO01000002">
    <property type="protein sequence ID" value="SFI04622.1"/>
    <property type="molecule type" value="Genomic_DNA"/>
</dbReference>
<dbReference type="Pfam" id="PF02464">
    <property type="entry name" value="CinA"/>
    <property type="match status" value="1"/>
</dbReference>
<gene>
    <name evidence="2" type="ORF">SAMN05444682_102102</name>
</gene>
<name>A0A1I3F093_9SPHI</name>
<dbReference type="Gene3D" id="3.90.950.20">
    <property type="entry name" value="CinA-like"/>
    <property type="match status" value="1"/>
</dbReference>
<sequence>MIEHKRLRPSGALMFIIIHQNRSMQTSLLVVEDCAQLLAEKQLTICFAESATAGKLAYAFSQTEYAGTVLKGGIICYDACLKEDILSVPSELIEKFSPESSEVTREMALHLRNVIQADLSVSVTGLTKPGGSETPEKPVGTIFYAILYGGTVHERRTFSTGSPEAIVQHAIEQIAQTITQIV</sequence>
<reference evidence="2 3" key="1">
    <citation type="submission" date="2016-10" db="EMBL/GenBank/DDBJ databases">
        <authorList>
            <person name="de Groot N.N."/>
        </authorList>
    </citation>
    <scope>NUCLEOTIDE SEQUENCE [LARGE SCALE GENOMIC DNA]</scope>
    <source>
        <strain evidence="2 3">RK1</strain>
    </source>
</reference>
<evidence type="ECO:0000313" key="3">
    <source>
        <dbReference type="Proteomes" id="UP000198670"/>
    </source>
</evidence>
<dbReference type="STRING" id="1477437.SAMN05444682_102102"/>